<dbReference type="Proteomes" id="UP000747110">
    <property type="component" value="Unassembled WGS sequence"/>
</dbReference>
<dbReference type="AlphaFoldDB" id="A0A8J4C3H6"/>
<gene>
    <name evidence="7" type="ORF">Vretifemale_4629</name>
</gene>
<accession>A0A8J4C3H6</accession>
<dbReference type="OrthoDB" id="10268117at2759"/>
<feature type="non-terminal residue" evidence="7">
    <location>
        <position position="1"/>
    </location>
</feature>
<sequence>IDGGIKMEFAAGQLRLDQVFPLPVRDGAPNERSDQTNILTSLRDIYLSGKSTQPCAAAGPAAEAQTAAPAGDLRGDLGALLQATYQQLTAYSGRDWPQQSTPTSSVSYIVASESTQEGTEGRYEPLPHVTIRPPGLVDRPGPQANAVADVMMRGTAVAIIPWRCDHTVREYLLQGRRRRALLAATGGVLYGAKALHDLRHEFRERVLVVLHFHLDGEQLSPCDTQLPLQPPRQQQQQQQPPATPTLAPVPDCPRPQQRPEQAQQNGVQFSSEQKPLPPSSAVAAAPQSPGKPGKGHPSLAVDVTKAA</sequence>
<keyword evidence="3" id="KW-0223">Dioxygenase</keyword>
<keyword evidence="2" id="KW-0479">Metal-binding</keyword>
<dbReference type="EMBL" id="BNCP01000006">
    <property type="protein sequence ID" value="GIL74825.1"/>
    <property type="molecule type" value="Genomic_DNA"/>
</dbReference>
<evidence type="ECO:0000256" key="6">
    <source>
        <dbReference type="SAM" id="MobiDB-lite"/>
    </source>
</evidence>
<feature type="non-terminal residue" evidence="7">
    <location>
        <position position="307"/>
    </location>
</feature>
<evidence type="ECO:0000256" key="5">
    <source>
        <dbReference type="ARBA" id="ARBA00023004"/>
    </source>
</evidence>
<keyword evidence="8" id="KW-1185">Reference proteome</keyword>
<comment type="similarity">
    <text evidence="1">Belongs to the alkB family.</text>
</comment>
<feature type="compositionally biased region" description="Low complexity" evidence="6">
    <location>
        <begin position="279"/>
        <end position="288"/>
    </location>
</feature>
<evidence type="ECO:0000256" key="1">
    <source>
        <dbReference type="ARBA" id="ARBA00007879"/>
    </source>
</evidence>
<dbReference type="GO" id="GO:0035515">
    <property type="term" value="F:oxidative RNA demethylase activity"/>
    <property type="evidence" value="ECO:0007669"/>
    <property type="project" value="InterPro"/>
</dbReference>
<dbReference type="PANTHER" id="PTHR32074">
    <property type="entry name" value="RNA DEMETHYLASE ALKBH5"/>
    <property type="match status" value="1"/>
</dbReference>
<dbReference type="GO" id="GO:0006406">
    <property type="term" value="P:mRNA export from nucleus"/>
    <property type="evidence" value="ECO:0007669"/>
    <property type="project" value="TreeGrafter"/>
</dbReference>
<keyword evidence="4" id="KW-0560">Oxidoreductase</keyword>
<organism evidence="7 8">
    <name type="scientific">Volvox reticuliferus</name>
    <dbReference type="NCBI Taxonomy" id="1737510"/>
    <lineage>
        <taxon>Eukaryota</taxon>
        <taxon>Viridiplantae</taxon>
        <taxon>Chlorophyta</taxon>
        <taxon>core chlorophytes</taxon>
        <taxon>Chlorophyceae</taxon>
        <taxon>CS clade</taxon>
        <taxon>Chlamydomonadales</taxon>
        <taxon>Volvocaceae</taxon>
        <taxon>Volvox</taxon>
    </lineage>
</organism>
<reference evidence="7" key="1">
    <citation type="journal article" date="2021" name="Proc. Natl. Acad. Sci. U.S.A.">
        <title>Three genomes in the algal genus Volvox reveal the fate of a haploid sex-determining region after a transition to homothallism.</title>
        <authorList>
            <person name="Yamamoto K."/>
            <person name="Hamaji T."/>
            <person name="Kawai-Toyooka H."/>
            <person name="Matsuzaki R."/>
            <person name="Takahashi F."/>
            <person name="Nishimura Y."/>
            <person name="Kawachi M."/>
            <person name="Noguchi H."/>
            <person name="Minakuchi Y."/>
            <person name="Umen J.G."/>
            <person name="Toyoda A."/>
            <person name="Nozaki H."/>
        </authorList>
    </citation>
    <scope>NUCLEOTIDE SEQUENCE</scope>
    <source>
        <strain evidence="7">NIES-3786</strain>
    </source>
</reference>
<evidence type="ECO:0000256" key="2">
    <source>
        <dbReference type="ARBA" id="ARBA00022723"/>
    </source>
</evidence>
<evidence type="ECO:0000256" key="4">
    <source>
        <dbReference type="ARBA" id="ARBA00023002"/>
    </source>
</evidence>
<dbReference type="InterPro" id="IPR032860">
    <property type="entry name" value="ALKBH5"/>
</dbReference>
<protein>
    <submittedName>
        <fullName evidence="7">Uncharacterized protein</fullName>
    </submittedName>
</protein>
<feature type="compositionally biased region" description="Low complexity" evidence="6">
    <location>
        <begin position="224"/>
        <end position="264"/>
    </location>
</feature>
<name>A0A8J4C3H6_9CHLO</name>
<proteinExistence type="inferred from homology"/>
<keyword evidence="5" id="KW-0408">Iron</keyword>
<evidence type="ECO:0000313" key="7">
    <source>
        <dbReference type="EMBL" id="GIL74825.1"/>
    </source>
</evidence>
<dbReference type="PANTHER" id="PTHR32074:SF2">
    <property type="entry name" value="RNA DEMETHYLASE ALKBH5"/>
    <property type="match status" value="1"/>
</dbReference>
<comment type="caution">
    <text evidence="7">The sequence shown here is derived from an EMBL/GenBank/DDBJ whole genome shotgun (WGS) entry which is preliminary data.</text>
</comment>
<dbReference type="GO" id="GO:0006397">
    <property type="term" value="P:mRNA processing"/>
    <property type="evidence" value="ECO:0007669"/>
    <property type="project" value="InterPro"/>
</dbReference>
<feature type="region of interest" description="Disordered" evidence="6">
    <location>
        <begin position="222"/>
        <end position="307"/>
    </location>
</feature>
<evidence type="ECO:0000313" key="8">
    <source>
        <dbReference type="Proteomes" id="UP000747110"/>
    </source>
</evidence>
<dbReference type="GO" id="GO:0046872">
    <property type="term" value="F:metal ion binding"/>
    <property type="evidence" value="ECO:0007669"/>
    <property type="project" value="UniProtKB-KW"/>
</dbReference>
<evidence type="ECO:0000256" key="3">
    <source>
        <dbReference type="ARBA" id="ARBA00022964"/>
    </source>
</evidence>
<dbReference type="GO" id="GO:0005634">
    <property type="term" value="C:nucleus"/>
    <property type="evidence" value="ECO:0007669"/>
    <property type="project" value="TreeGrafter"/>
</dbReference>